<sequence>MMTPANFPALPKTKRLLHHQPQPLPAPSMTPAATQYNQITTETPIFSLSFVLTNEKVDPEGFTFPNKKKMKKGTQQSTDKINNNKDITTHETKSEGSMTRWKTEEEDENLPRKYKPIPIIIKAADINYT</sequence>
<organism evidence="2 3">
    <name type="scientific">Cotesia glomerata</name>
    <name type="common">Lepidopteran parasitic wasp</name>
    <name type="synonym">Apanteles glomeratus</name>
    <dbReference type="NCBI Taxonomy" id="32391"/>
    <lineage>
        <taxon>Eukaryota</taxon>
        <taxon>Metazoa</taxon>
        <taxon>Ecdysozoa</taxon>
        <taxon>Arthropoda</taxon>
        <taxon>Hexapoda</taxon>
        <taxon>Insecta</taxon>
        <taxon>Pterygota</taxon>
        <taxon>Neoptera</taxon>
        <taxon>Endopterygota</taxon>
        <taxon>Hymenoptera</taxon>
        <taxon>Apocrita</taxon>
        <taxon>Ichneumonoidea</taxon>
        <taxon>Braconidae</taxon>
        <taxon>Microgastrinae</taxon>
        <taxon>Cotesia</taxon>
    </lineage>
</organism>
<proteinExistence type="predicted"/>
<accession>A0AAV7ISJ9</accession>
<comment type="caution">
    <text evidence="2">The sequence shown here is derived from an EMBL/GenBank/DDBJ whole genome shotgun (WGS) entry which is preliminary data.</text>
</comment>
<feature type="compositionally biased region" description="Polar residues" evidence="1">
    <location>
        <begin position="73"/>
        <end position="86"/>
    </location>
</feature>
<evidence type="ECO:0000256" key="1">
    <source>
        <dbReference type="SAM" id="MobiDB-lite"/>
    </source>
</evidence>
<evidence type="ECO:0000313" key="3">
    <source>
        <dbReference type="Proteomes" id="UP000826195"/>
    </source>
</evidence>
<keyword evidence="3" id="KW-1185">Reference proteome</keyword>
<name>A0AAV7ISJ9_COTGL</name>
<dbReference type="Proteomes" id="UP000826195">
    <property type="component" value="Unassembled WGS sequence"/>
</dbReference>
<protein>
    <submittedName>
        <fullName evidence="2">Uncharacterized protein</fullName>
    </submittedName>
</protein>
<reference evidence="2 3" key="1">
    <citation type="journal article" date="2021" name="J. Hered.">
        <title>A chromosome-level genome assembly of the parasitoid wasp, Cotesia glomerata (Hymenoptera: Braconidae).</title>
        <authorList>
            <person name="Pinto B.J."/>
            <person name="Weis J.J."/>
            <person name="Gamble T."/>
            <person name="Ode P.J."/>
            <person name="Paul R."/>
            <person name="Zaspel J.M."/>
        </authorList>
    </citation>
    <scope>NUCLEOTIDE SEQUENCE [LARGE SCALE GENOMIC DNA]</scope>
    <source>
        <strain evidence="2">CgM1</strain>
    </source>
</reference>
<evidence type="ECO:0000313" key="2">
    <source>
        <dbReference type="EMBL" id="KAH0556513.1"/>
    </source>
</evidence>
<gene>
    <name evidence="2" type="ORF">KQX54_000809</name>
</gene>
<dbReference type="EMBL" id="JAHXZJ010000760">
    <property type="protein sequence ID" value="KAH0556513.1"/>
    <property type="molecule type" value="Genomic_DNA"/>
</dbReference>
<feature type="region of interest" description="Disordered" evidence="1">
    <location>
        <begin position="59"/>
        <end position="109"/>
    </location>
</feature>
<dbReference type="AlphaFoldDB" id="A0AAV7ISJ9"/>